<dbReference type="Gene3D" id="1.10.10.60">
    <property type="entry name" value="Homeodomain-like"/>
    <property type="match status" value="1"/>
</dbReference>
<keyword evidence="8" id="KW-1185">Reference proteome</keyword>
<dbReference type="PRINTS" id="PR00032">
    <property type="entry name" value="HTHARAC"/>
</dbReference>
<dbReference type="Pfam" id="PF12833">
    <property type="entry name" value="HTH_18"/>
    <property type="match status" value="1"/>
</dbReference>
<reference evidence="7 8" key="2">
    <citation type="submission" date="2024-11" db="EMBL/GenBank/DDBJ databases">
        <title>Using genomics to understand microbial adaptation to soil warming.</title>
        <authorList>
            <person name="Deangelis K.M. PhD."/>
        </authorList>
    </citation>
    <scope>NUCLEOTIDE SEQUENCE [LARGE SCALE GENOMIC DNA]</scope>
    <source>
        <strain evidence="7 8">GAS97</strain>
    </source>
</reference>
<keyword evidence="1" id="KW-0805">Transcription regulation</keyword>
<dbReference type="SMART" id="SM00342">
    <property type="entry name" value="HTH_ARAC"/>
    <property type="match status" value="1"/>
</dbReference>
<feature type="region of interest" description="Disordered" evidence="4">
    <location>
        <begin position="1"/>
        <end position="46"/>
    </location>
</feature>
<proteinExistence type="predicted"/>
<protein>
    <submittedName>
        <fullName evidence="7">AraC-like DNA-binding protein</fullName>
    </submittedName>
</protein>
<evidence type="ECO:0000313" key="7">
    <source>
        <dbReference type="EMBL" id="MFK4444006.1"/>
    </source>
</evidence>
<dbReference type="SUPFAM" id="SSF46689">
    <property type="entry name" value="Homeodomain-like"/>
    <property type="match status" value="1"/>
</dbReference>
<dbReference type="InterPro" id="IPR032687">
    <property type="entry name" value="AraC-type_N"/>
</dbReference>
<keyword evidence="5" id="KW-0812">Transmembrane</keyword>
<dbReference type="InterPro" id="IPR020449">
    <property type="entry name" value="Tscrpt_reg_AraC-type_HTH"/>
</dbReference>
<name>A0ABW8MK04_9BURK</name>
<feature type="domain" description="HTH araC/xylS-type" evidence="6">
    <location>
        <begin position="272"/>
        <end position="374"/>
    </location>
</feature>
<feature type="transmembrane region" description="Helical" evidence="5">
    <location>
        <begin position="178"/>
        <end position="197"/>
    </location>
</feature>
<dbReference type="PROSITE" id="PS01124">
    <property type="entry name" value="HTH_ARAC_FAMILY_2"/>
    <property type="match status" value="1"/>
</dbReference>
<feature type="compositionally biased region" description="Low complexity" evidence="4">
    <location>
        <begin position="1"/>
        <end position="13"/>
    </location>
</feature>
<keyword evidence="5" id="KW-1133">Transmembrane helix</keyword>
<keyword evidence="3" id="KW-0804">Transcription</keyword>
<evidence type="ECO:0000256" key="4">
    <source>
        <dbReference type="SAM" id="MobiDB-lite"/>
    </source>
</evidence>
<dbReference type="PANTHER" id="PTHR47894:SF1">
    <property type="entry name" value="HTH-TYPE TRANSCRIPTIONAL REGULATOR VQSM"/>
    <property type="match status" value="1"/>
</dbReference>
<dbReference type="PANTHER" id="PTHR47894">
    <property type="entry name" value="HTH-TYPE TRANSCRIPTIONAL REGULATOR GADX"/>
    <property type="match status" value="1"/>
</dbReference>
<evidence type="ECO:0000256" key="1">
    <source>
        <dbReference type="ARBA" id="ARBA00023015"/>
    </source>
</evidence>
<dbReference type="InterPro" id="IPR018060">
    <property type="entry name" value="HTH_AraC"/>
</dbReference>
<evidence type="ECO:0000259" key="6">
    <source>
        <dbReference type="PROSITE" id="PS01124"/>
    </source>
</evidence>
<evidence type="ECO:0000256" key="3">
    <source>
        <dbReference type="ARBA" id="ARBA00023163"/>
    </source>
</evidence>
<accession>A0ABW8MK04</accession>
<comment type="caution">
    <text evidence="7">The sequence shown here is derived from an EMBL/GenBank/DDBJ whole genome shotgun (WGS) entry which is preliminary data.</text>
</comment>
<evidence type="ECO:0000256" key="5">
    <source>
        <dbReference type="SAM" id="Phobius"/>
    </source>
</evidence>
<keyword evidence="5" id="KW-0472">Membrane</keyword>
<dbReference type="InterPro" id="IPR009057">
    <property type="entry name" value="Homeodomain-like_sf"/>
</dbReference>
<reference evidence="7 8" key="1">
    <citation type="submission" date="2024-10" db="EMBL/GenBank/DDBJ databases">
        <authorList>
            <person name="Deangelis K."/>
            <person name="Huntemann M."/>
            <person name="Clum A."/>
            <person name="Wang J."/>
            <person name="Palaniappan K."/>
            <person name="Ritter S."/>
            <person name="Chen I.-M."/>
            <person name="Stamatis D."/>
            <person name="Reddy T."/>
            <person name="O'Malley R."/>
            <person name="Daum C."/>
            <person name="Ng V."/>
            <person name="Ivanova N."/>
            <person name="Kyrpides N."/>
            <person name="Woyke T."/>
        </authorList>
    </citation>
    <scope>NUCLEOTIDE SEQUENCE [LARGE SCALE GENOMIC DNA]</scope>
    <source>
        <strain evidence="7 8">GAS97</strain>
    </source>
</reference>
<dbReference type="Proteomes" id="UP001620514">
    <property type="component" value="Unassembled WGS sequence"/>
</dbReference>
<evidence type="ECO:0000256" key="2">
    <source>
        <dbReference type="ARBA" id="ARBA00023125"/>
    </source>
</evidence>
<keyword evidence="2" id="KW-0238">DNA-binding</keyword>
<dbReference type="Pfam" id="PF12625">
    <property type="entry name" value="Arabinose_bd"/>
    <property type="match status" value="1"/>
</dbReference>
<sequence>MRHLVTTPTTTPTPKRPRDPRPLRAPAAAPPAPRTPRGRDNERGTIAGDLVEEALRCAERRGVERTGLLALAGIQPAALAAPLARVSAAQYGRLWSAVADALDDEFFGQDNHPMRRGSFALLCHAALGSRDGAQALNRIAGFLRLVLDDLQCKIDIDPTRVRIRLADTGTETRSPRPMFVYATAFIMIYGLLCWLVGRRIPVLAAHLRCPEPAMSDEYRLMFCDAMFFDQPASYVDLAPDCVALPVVQTAATLKVFLREAPANFIVKYRNPDSLAARIRRKLRQSPPVDWPDSEAVATALNMAEATLRRRLKQEGATYQSIRDALRRDLAIARLADTTQTIAEIAHALGFAEPSAFHRAFRKWTGVRPAAYRGMHTGVDPDA</sequence>
<organism evidence="7 8">
    <name type="scientific">Caballeronia udeis</name>
    <dbReference type="NCBI Taxonomy" id="1232866"/>
    <lineage>
        <taxon>Bacteria</taxon>
        <taxon>Pseudomonadati</taxon>
        <taxon>Pseudomonadota</taxon>
        <taxon>Betaproteobacteria</taxon>
        <taxon>Burkholderiales</taxon>
        <taxon>Burkholderiaceae</taxon>
        <taxon>Caballeronia</taxon>
    </lineage>
</organism>
<evidence type="ECO:0000313" key="8">
    <source>
        <dbReference type="Proteomes" id="UP001620514"/>
    </source>
</evidence>
<gene>
    <name evidence="7" type="ORF">ABH943_004028</name>
</gene>
<dbReference type="EMBL" id="JBIYDN010000012">
    <property type="protein sequence ID" value="MFK4444006.1"/>
    <property type="molecule type" value="Genomic_DNA"/>
</dbReference>